<dbReference type="OrthoDB" id="6183775at2"/>
<keyword evidence="1" id="KW-0812">Transmembrane</keyword>
<dbReference type="Proteomes" id="UP000199302">
    <property type="component" value="Unassembled WGS sequence"/>
</dbReference>
<keyword evidence="1" id="KW-0472">Membrane</keyword>
<evidence type="ECO:0000259" key="2">
    <source>
        <dbReference type="Pfam" id="PF07331"/>
    </source>
</evidence>
<proteinExistence type="predicted"/>
<keyword evidence="4" id="KW-1185">Reference proteome</keyword>
<feature type="transmembrane region" description="Helical" evidence="1">
    <location>
        <begin position="85"/>
        <end position="118"/>
    </location>
</feature>
<feature type="transmembrane region" description="Helical" evidence="1">
    <location>
        <begin position="6"/>
        <end position="26"/>
    </location>
</feature>
<sequence length="175" mass="19770">MTVRTAELIMAIAMLLLSLGLMLNVYSDGLRIGWVDGRGPGAGMWPFWLSLGMALASLATLIRWFTGATPESRNLDPYIAPETLFLVGVSAASILVLLILMNLIGTYLSLVLFMFFYVRILGKHTWFTTIAMMIGTPVFVYLLFEVALTKYLPKGLPFFEEIFLVIDNLRYEYFY</sequence>
<dbReference type="InterPro" id="IPR009936">
    <property type="entry name" value="DUF1468"/>
</dbReference>
<reference evidence="3 4" key="1">
    <citation type="submission" date="2016-10" db="EMBL/GenBank/DDBJ databases">
        <authorList>
            <person name="de Groot N.N."/>
        </authorList>
    </citation>
    <scope>NUCLEOTIDE SEQUENCE [LARGE SCALE GENOMIC DNA]</scope>
    <source>
        <strain evidence="4">KMM 9023,NRIC 0796,JCM 17311,KCTC 23692</strain>
    </source>
</reference>
<dbReference type="RefSeq" id="WP_092082195.1">
    <property type="nucleotide sequence ID" value="NZ_FOYI01000013.1"/>
</dbReference>
<feature type="transmembrane region" description="Helical" evidence="1">
    <location>
        <begin position="125"/>
        <end position="144"/>
    </location>
</feature>
<gene>
    <name evidence="3" type="ORF">SAMN04515673_11373</name>
</gene>
<dbReference type="Pfam" id="PF07331">
    <property type="entry name" value="TctB"/>
    <property type="match status" value="1"/>
</dbReference>
<name>A0A1I6EKC1_9RHOB</name>
<feature type="transmembrane region" description="Helical" evidence="1">
    <location>
        <begin position="47"/>
        <end position="65"/>
    </location>
</feature>
<feature type="domain" description="DUF1468" evidence="2">
    <location>
        <begin position="9"/>
        <end position="153"/>
    </location>
</feature>
<protein>
    <submittedName>
        <fullName evidence="3">Tripartite tricarboxylate transporter TctB family protein</fullName>
    </submittedName>
</protein>
<evidence type="ECO:0000313" key="3">
    <source>
        <dbReference type="EMBL" id="SFR18236.1"/>
    </source>
</evidence>
<accession>A0A1I6EKC1</accession>
<evidence type="ECO:0000313" key="4">
    <source>
        <dbReference type="Proteomes" id="UP000199302"/>
    </source>
</evidence>
<organism evidence="3 4">
    <name type="scientific">Poseidonocella sedimentorum</name>
    <dbReference type="NCBI Taxonomy" id="871652"/>
    <lineage>
        <taxon>Bacteria</taxon>
        <taxon>Pseudomonadati</taxon>
        <taxon>Pseudomonadota</taxon>
        <taxon>Alphaproteobacteria</taxon>
        <taxon>Rhodobacterales</taxon>
        <taxon>Roseobacteraceae</taxon>
        <taxon>Poseidonocella</taxon>
    </lineage>
</organism>
<dbReference type="AlphaFoldDB" id="A0A1I6EKC1"/>
<evidence type="ECO:0000256" key="1">
    <source>
        <dbReference type="SAM" id="Phobius"/>
    </source>
</evidence>
<keyword evidence="1" id="KW-1133">Transmembrane helix</keyword>
<dbReference type="EMBL" id="FOYI01000013">
    <property type="protein sequence ID" value="SFR18236.1"/>
    <property type="molecule type" value="Genomic_DNA"/>
</dbReference>
<dbReference type="STRING" id="871652.SAMN04515673_11373"/>